<dbReference type="RefSeq" id="WP_344447997.1">
    <property type="nucleotide sequence ID" value="NZ_BAAATZ010000001.1"/>
</dbReference>
<name>A0ABN3TSD8_9ACTN</name>
<comment type="caution">
    <text evidence="2">The sequence shown here is derived from an EMBL/GenBank/DDBJ whole genome shotgun (WGS) entry which is preliminary data.</text>
</comment>
<sequence length="283" mass="32534">MSPAKGPTLRAQWLGRRLREYRERAGLTLSQTGEYLQRDKATVSRIEAGIIPCRSADAMALLNLYGVDDPRVRDGIDRLSRDIWCKGWWDDYESESDTKIIDHAWLEARAQGMRVFHMTVFPGLLQTEDYARAVMRAAVPDMAEDRIEPWVEFRMNRQRILERSEPLILDVVLDEAVLRRFTDKGVMRRQLRHLGEMARRPHVDIRILPFSAGPHASPESPFAILDMVEPYPVAVQVEMRTSAVYLEGRDVDVYDRSYAYLKAAALSPEESREMIESVAESLL</sequence>
<dbReference type="EMBL" id="BAAATZ010000001">
    <property type="protein sequence ID" value="GAA2718203.1"/>
    <property type="molecule type" value="Genomic_DNA"/>
</dbReference>
<protein>
    <submittedName>
        <fullName evidence="2">Helix-turn-helix transcriptional regulator</fullName>
    </submittedName>
</protein>
<dbReference type="SUPFAM" id="SSF47413">
    <property type="entry name" value="lambda repressor-like DNA-binding domains"/>
    <property type="match status" value="1"/>
</dbReference>
<accession>A0ABN3TSD8</accession>
<organism evidence="2 3">
    <name type="scientific">Actinocorallia aurantiaca</name>
    <dbReference type="NCBI Taxonomy" id="46204"/>
    <lineage>
        <taxon>Bacteria</taxon>
        <taxon>Bacillati</taxon>
        <taxon>Actinomycetota</taxon>
        <taxon>Actinomycetes</taxon>
        <taxon>Streptosporangiales</taxon>
        <taxon>Thermomonosporaceae</taxon>
        <taxon>Actinocorallia</taxon>
    </lineage>
</organism>
<dbReference type="Proteomes" id="UP001501842">
    <property type="component" value="Unassembled WGS sequence"/>
</dbReference>
<gene>
    <name evidence="2" type="ORF">GCM10010439_00730</name>
</gene>
<dbReference type="InterPro" id="IPR043917">
    <property type="entry name" value="DUF5753"/>
</dbReference>
<dbReference type="CDD" id="cd00093">
    <property type="entry name" value="HTH_XRE"/>
    <property type="match status" value="1"/>
</dbReference>
<dbReference type="Pfam" id="PF19054">
    <property type="entry name" value="DUF5753"/>
    <property type="match status" value="1"/>
</dbReference>
<dbReference type="SMART" id="SM00530">
    <property type="entry name" value="HTH_XRE"/>
    <property type="match status" value="1"/>
</dbReference>
<evidence type="ECO:0000313" key="2">
    <source>
        <dbReference type="EMBL" id="GAA2718203.1"/>
    </source>
</evidence>
<dbReference type="PROSITE" id="PS50943">
    <property type="entry name" value="HTH_CROC1"/>
    <property type="match status" value="1"/>
</dbReference>
<proteinExistence type="predicted"/>
<keyword evidence="3" id="KW-1185">Reference proteome</keyword>
<evidence type="ECO:0000313" key="3">
    <source>
        <dbReference type="Proteomes" id="UP001501842"/>
    </source>
</evidence>
<evidence type="ECO:0000259" key="1">
    <source>
        <dbReference type="PROSITE" id="PS50943"/>
    </source>
</evidence>
<dbReference type="Pfam" id="PF13560">
    <property type="entry name" value="HTH_31"/>
    <property type="match status" value="1"/>
</dbReference>
<dbReference type="Gene3D" id="1.10.260.40">
    <property type="entry name" value="lambda repressor-like DNA-binding domains"/>
    <property type="match status" value="1"/>
</dbReference>
<feature type="domain" description="HTH cro/C1-type" evidence="1">
    <location>
        <begin position="18"/>
        <end position="72"/>
    </location>
</feature>
<reference evidence="2 3" key="1">
    <citation type="journal article" date="2019" name="Int. J. Syst. Evol. Microbiol.">
        <title>The Global Catalogue of Microorganisms (GCM) 10K type strain sequencing project: providing services to taxonomists for standard genome sequencing and annotation.</title>
        <authorList>
            <consortium name="The Broad Institute Genomics Platform"/>
            <consortium name="The Broad Institute Genome Sequencing Center for Infectious Disease"/>
            <person name="Wu L."/>
            <person name="Ma J."/>
        </authorList>
    </citation>
    <scope>NUCLEOTIDE SEQUENCE [LARGE SCALE GENOMIC DNA]</scope>
    <source>
        <strain evidence="2 3">JCM 8201</strain>
    </source>
</reference>
<dbReference type="InterPro" id="IPR001387">
    <property type="entry name" value="Cro/C1-type_HTH"/>
</dbReference>
<dbReference type="InterPro" id="IPR010982">
    <property type="entry name" value="Lambda_DNA-bd_dom_sf"/>
</dbReference>